<accession>A0ABY8IYH0</accession>
<evidence type="ECO:0000259" key="5">
    <source>
        <dbReference type="SMART" id="SM00731"/>
    </source>
</evidence>
<feature type="binding site" evidence="4">
    <location>
        <position position="69"/>
    </location>
    <ligand>
        <name>Zn(2+)</name>
        <dbReference type="ChEBI" id="CHEBI:29105"/>
    </ligand>
</feature>
<evidence type="ECO:0000256" key="2">
    <source>
        <dbReference type="ARBA" id="ARBA00022723"/>
    </source>
</evidence>
<feature type="active site" evidence="4">
    <location>
        <position position="70"/>
    </location>
</feature>
<sequence length="149" mass="17967">MWIEQQQLQEWTNSISLEFFGKPYVDHVSFNSRLRTTGGRYIPSKRKIELNPKYLREMDKEEFVGIIKHELCHYHLHIEGKGFAHKDREFKDLLKKTGSPRHCKPLPSEREKLKHIYSCTRCSHEYFRQRRINTAKYRCGKCRGQLKKK</sequence>
<feature type="binding site" evidence="4">
    <location>
        <position position="73"/>
    </location>
    <ligand>
        <name>Zn(2+)</name>
        <dbReference type="ChEBI" id="CHEBI:29105"/>
    </ligand>
</feature>
<evidence type="ECO:0000256" key="3">
    <source>
        <dbReference type="ARBA" id="ARBA00022833"/>
    </source>
</evidence>
<evidence type="ECO:0000313" key="7">
    <source>
        <dbReference type="Proteomes" id="UP001221597"/>
    </source>
</evidence>
<dbReference type="Proteomes" id="UP001221597">
    <property type="component" value="Chromosome"/>
</dbReference>
<proteinExistence type="inferred from homology"/>
<gene>
    <name evidence="6" type="ORF">P9989_02345</name>
</gene>
<feature type="domain" description="SprT-like" evidence="5">
    <location>
        <begin position="6"/>
        <end position="149"/>
    </location>
</feature>
<dbReference type="Gene3D" id="3.30.2010.10">
    <property type="entry name" value="Metalloproteases ('zincins'), catalytic domain"/>
    <property type="match status" value="1"/>
</dbReference>
<dbReference type="SMART" id="SM00731">
    <property type="entry name" value="SprT"/>
    <property type="match status" value="1"/>
</dbReference>
<evidence type="ECO:0000256" key="1">
    <source>
        <dbReference type="ARBA" id="ARBA00022490"/>
    </source>
</evidence>
<comment type="subcellular location">
    <subcellularLocation>
        <location evidence="4">Cytoplasm</location>
    </subcellularLocation>
</comment>
<name>A0ABY8IYH0_9BACI</name>
<organism evidence="6 7">
    <name type="scientific">Halobacillus naozhouensis</name>
    <dbReference type="NCBI Taxonomy" id="554880"/>
    <lineage>
        <taxon>Bacteria</taxon>
        <taxon>Bacillati</taxon>
        <taxon>Bacillota</taxon>
        <taxon>Bacilli</taxon>
        <taxon>Bacillales</taxon>
        <taxon>Bacillaceae</taxon>
        <taxon>Halobacillus</taxon>
    </lineage>
</organism>
<comment type="cofactor">
    <cofactor evidence="4">
        <name>Zn(2+)</name>
        <dbReference type="ChEBI" id="CHEBI:29105"/>
    </cofactor>
    <text evidence="4">Binds 1 zinc ion.</text>
</comment>
<dbReference type="Pfam" id="PF17283">
    <property type="entry name" value="Zn_ribbon_SprT"/>
    <property type="match status" value="1"/>
</dbReference>
<keyword evidence="3 4" id="KW-0862">Zinc</keyword>
<protein>
    <recommendedName>
        <fullName evidence="4">Protein SprT-like</fullName>
    </recommendedName>
</protein>
<keyword evidence="2 4" id="KW-0479">Metal-binding</keyword>
<dbReference type="EMBL" id="CP121671">
    <property type="protein sequence ID" value="WFT75273.1"/>
    <property type="molecule type" value="Genomic_DNA"/>
</dbReference>
<dbReference type="HAMAP" id="MF_00745">
    <property type="entry name" value="SprT_like"/>
    <property type="match status" value="1"/>
</dbReference>
<reference evidence="6 7" key="1">
    <citation type="submission" date="2023-04" db="EMBL/GenBank/DDBJ databases">
        <title>Genome sequence of Halobacillus naozhouensis KACC 21980.</title>
        <authorList>
            <person name="Kim S."/>
            <person name="Heo J."/>
            <person name="Kwon S.-W."/>
        </authorList>
    </citation>
    <scope>NUCLEOTIDE SEQUENCE [LARGE SCALE GENOMIC DNA]</scope>
    <source>
        <strain evidence="6 7">KCTC 13234</strain>
    </source>
</reference>
<keyword evidence="1 4" id="KW-0963">Cytoplasm</keyword>
<evidence type="ECO:0000256" key="4">
    <source>
        <dbReference type="HAMAP-Rule" id="MF_00745"/>
    </source>
</evidence>
<comment type="similarity">
    <text evidence="4">Belongs to the SprT family.</text>
</comment>
<keyword evidence="7" id="KW-1185">Reference proteome</keyword>
<evidence type="ECO:0000313" key="6">
    <source>
        <dbReference type="EMBL" id="WFT75273.1"/>
    </source>
</evidence>
<dbReference type="InterPro" id="IPR023524">
    <property type="entry name" value="Uncharacterised_SprT-like"/>
</dbReference>
<dbReference type="InterPro" id="IPR035240">
    <property type="entry name" value="SprT_Zn_ribbon"/>
</dbReference>
<dbReference type="RefSeq" id="WP_283077239.1">
    <property type="nucleotide sequence ID" value="NZ_CP121671.1"/>
</dbReference>
<dbReference type="Pfam" id="PF10263">
    <property type="entry name" value="SprT-like"/>
    <property type="match status" value="1"/>
</dbReference>
<dbReference type="InterPro" id="IPR006640">
    <property type="entry name" value="SprT-like_domain"/>
</dbReference>
<dbReference type="NCBIfam" id="NF003339">
    <property type="entry name" value="PRK04351.1"/>
    <property type="match status" value="1"/>
</dbReference>